<feature type="domain" description="BsuBI/PstI restriction endonuclease" evidence="1">
    <location>
        <begin position="204"/>
        <end position="362"/>
    </location>
</feature>
<protein>
    <recommendedName>
        <fullName evidence="5">Restriction endonuclease</fullName>
    </recommendedName>
</protein>
<dbReference type="AlphaFoldDB" id="A0A5P8K9S1"/>
<dbReference type="REBASE" id="376669">
    <property type="entry name" value="SspGY16ORF27510P"/>
</dbReference>
<accession>A0A5P8K9S1</accession>
<gene>
    <name evidence="3" type="ORF">F9278_27505</name>
</gene>
<evidence type="ECO:0000313" key="3">
    <source>
        <dbReference type="EMBL" id="QFQ99269.1"/>
    </source>
</evidence>
<dbReference type="InterPro" id="IPR009528">
    <property type="entry name" value="Restrct_endonuc_II_BsuBI_C"/>
</dbReference>
<evidence type="ECO:0008006" key="5">
    <source>
        <dbReference type="Google" id="ProtNLM"/>
    </source>
</evidence>
<sequence>MTQTDSNDSPHLPTLLADRDEYQARLAVILPPAVTGTTDSANPGAGALAFTMMYVGAIGDVNPIRPSTAYWMGESLATHREDSVRAGYYSAALRSEKAVLKFCQSMGFERGETWYAQHTREPLRDQTLRSWSDHGVLRVDESVKTTSPRPRYTLDPEFAKLLDPALVGEELSEAIKAWQDKAFDPVALSRVDEVRRKAKGEVGVSVHLPDGTERQLSTGESSWILKGVIEKFCPRVMLEPRVLFISQSEEKARPEDIAFLKKIKMPLDAAKLLPDCLIVDLAEERGHFWFVEAVATDGPITESRKKEFVEWASKGGLSAEKCRFLTAFEGRGYGPAKVALPKLASHSYSWYLDEPDMVLTWDGLPDGPGPASG</sequence>
<proteinExistence type="predicted"/>
<dbReference type="Pfam" id="PF06616">
    <property type="entry name" value="BsuBI_PstI_RE"/>
    <property type="match status" value="1"/>
</dbReference>
<dbReference type="EMBL" id="CP045096">
    <property type="protein sequence ID" value="QFQ99269.1"/>
    <property type="molecule type" value="Genomic_DNA"/>
</dbReference>
<dbReference type="RefSeq" id="WP_152170693.1">
    <property type="nucleotide sequence ID" value="NZ_CP045096.1"/>
</dbReference>
<dbReference type="Gene3D" id="1.10.10.1820">
    <property type="entry name" value="BsuBI/PstI restriction endonuclease-like"/>
    <property type="match status" value="1"/>
</dbReference>
<dbReference type="Pfam" id="PF17728">
    <property type="entry name" value="BsuBI_PstI_RE_N"/>
    <property type="match status" value="1"/>
</dbReference>
<name>A0A5P8K9S1_9ACTN</name>
<reference evidence="3 4" key="1">
    <citation type="submission" date="2019-10" db="EMBL/GenBank/DDBJ databases">
        <title>Streptomyces sp. strain GY16 isolated from leaves of Broussonetia papyrifera.</title>
        <authorList>
            <person name="Mo P."/>
        </authorList>
    </citation>
    <scope>NUCLEOTIDE SEQUENCE [LARGE SCALE GENOMIC DNA]</scope>
    <source>
        <strain evidence="3 4">GY16</strain>
    </source>
</reference>
<organism evidence="3 4">
    <name type="scientific">Streptomyces phaeolivaceus</name>
    <dbReference type="NCBI Taxonomy" id="2653200"/>
    <lineage>
        <taxon>Bacteria</taxon>
        <taxon>Bacillati</taxon>
        <taxon>Actinomycetota</taxon>
        <taxon>Actinomycetes</taxon>
        <taxon>Kitasatosporales</taxon>
        <taxon>Streptomycetaceae</taxon>
        <taxon>Streptomyces</taxon>
    </lineage>
</organism>
<dbReference type="KEGG" id="sphv:F9278_27505"/>
<evidence type="ECO:0000259" key="1">
    <source>
        <dbReference type="Pfam" id="PF06616"/>
    </source>
</evidence>
<keyword evidence="4" id="KW-1185">Reference proteome</keyword>
<dbReference type="InterPro" id="IPR041963">
    <property type="entry name" value="BsuBI/PstI_C_sf"/>
</dbReference>
<evidence type="ECO:0000313" key="4">
    <source>
        <dbReference type="Proteomes" id="UP000327294"/>
    </source>
</evidence>
<evidence type="ECO:0000259" key="2">
    <source>
        <dbReference type="Pfam" id="PF17728"/>
    </source>
</evidence>
<dbReference type="GO" id="GO:0009036">
    <property type="term" value="F:type II site-specific deoxyribonuclease activity"/>
    <property type="evidence" value="ECO:0007669"/>
    <property type="project" value="InterPro"/>
</dbReference>
<dbReference type="InterPro" id="IPR041454">
    <property type="entry name" value="BsuBI/PstI_N"/>
</dbReference>
<dbReference type="GO" id="GO:0000287">
    <property type="term" value="F:magnesium ion binding"/>
    <property type="evidence" value="ECO:0007669"/>
    <property type="project" value="InterPro"/>
</dbReference>
<dbReference type="InterPro" id="IPR041962">
    <property type="entry name" value="BsuBI/PstI_N_sf"/>
</dbReference>
<dbReference type="Gene3D" id="3.40.1350.80">
    <property type="match status" value="1"/>
</dbReference>
<dbReference type="GO" id="GO:0009307">
    <property type="term" value="P:DNA restriction-modification system"/>
    <property type="evidence" value="ECO:0007669"/>
    <property type="project" value="InterPro"/>
</dbReference>
<dbReference type="Proteomes" id="UP000327294">
    <property type="component" value="Chromosome"/>
</dbReference>
<dbReference type="GO" id="GO:0003677">
    <property type="term" value="F:DNA binding"/>
    <property type="evidence" value="ECO:0007669"/>
    <property type="project" value="InterPro"/>
</dbReference>
<feature type="domain" description="BsuBI/PstI restriction endonuclease HTH" evidence="2">
    <location>
        <begin position="91"/>
        <end position="182"/>
    </location>
</feature>